<keyword evidence="2" id="KW-1185">Reference proteome</keyword>
<dbReference type="Pfam" id="PF13599">
    <property type="entry name" value="Pentapeptide_4"/>
    <property type="match status" value="1"/>
</dbReference>
<evidence type="ECO:0000313" key="2">
    <source>
        <dbReference type="Proteomes" id="UP001220022"/>
    </source>
</evidence>
<dbReference type="InterPro" id="IPR051082">
    <property type="entry name" value="Pentapeptide-BTB/POZ_domain"/>
</dbReference>
<dbReference type="EMBL" id="JARHTQ010000016">
    <property type="protein sequence ID" value="MDF2258594.1"/>
    <property type="molecule type" value="Genomic_DNA"/>
</dbReference>
<name>A0ABT5Z4F8_9ACTN</name>
<organism evidence="1 2">
    <name type="scientific">Streptantibioticus ferralitis</name>
    <dbReference type="NCBI Taxonomy" id="236510"/>
    <lineage>
        <taxon>Bacteria</taxon>
        <taxon>Bacillati</taxon>
        <taxon>Actinomycetota</taxon>
        <taxon>Actinomycetes</taxon>
        <taxon>Kitasatosporales</taxon>
        <taxon>Streptomycetaceae</taxon>
        <taxon>Streptantibioticus</taxon>
    </lineage>
</organism>
<sequence length="229" mass="25291">METRAFGQIDVILPGLGEPGVYLSNVTSLEGGRGTVQDFHYADADLRELDLSNAQLLSGRVTGLRAQRTRLHDVRVDSVEFDSSDFGPIQWTDSKLSRVVFRNCKLMGAALSGITAENVLFDNCKLDYATFNDIRATGPLVFSKCVLSEVTFTNCDLSRAVFDDCTLRHTEFTRGKYQDCDLRGNDLSAVRGVAELRKVIINRGQQAQLAEALTAELDVTYGEDLDGRL</sequence>
<dbReference type="RefSeq" id="WP_275817753.1">
    <property type="nucleotide sequence ID" value="NZ_BAAANM010000006.1"/>
</dbReference>
<gene>
    <name evidence="1" type="ORF">P2L57_23575</name>
</gene>
<accession>A0ABT5Z4F8</accession>
<dbReference type="PANTHER" id="PTHR14136:SF17">
    <property type="entry name" value="BTB_POZ DOMAIN-CONTAINING PROTEIN KCTD9"/>
    <property type="match status" value="1"/>
</dbReference>
<evidence type="ECO:0000313" key="1">
    <source>
        <dbReference type="EMBL" id="MDF2258594.1"/>
    </source>
</evidence>
<dbReference type="Gene3D" id="2.160.20.80">
    <property type="entry name" value="E3 ubiquitin-protein ligase SopA"/>
    <property type="match status" value="1"/>
</dbReference>
<reference evidence="1 2" key="1">
    <citation type="submission" date="2023-03" db="EMBL/GenBank/DDBJ databases">
        <title>Draft genome sequence of type strain Streptomyces ferralitis JCM 14344.</title>
        <authorList>
            <person name="Klaysubun C."/>
            <person name="Duangmal K."/>
        </authorList>
    </citation>
    <scope>NUCLEOTIDE SEQUENCE [LARGE SCALE GENOMIC DNA]</scope>
    <source>
        <strain evidence="1 2">JCM 14344</strain>
    </source>
</reference>
<dbReference type="SUPFAM" id="SSF141571">
    <property type="entry name" value="Pentapeptide repeat-like"/>
    <property type="match status" value="1"/>
</dbReference>
<dbReference type="InterPro" id="IPR001646">
    <property type="entry name" value="5peptide_repeat"/>
</dbReference>
<protein>
    <submittedName>
        <fullName evidence="1">Pentapeptide repeat-containing protein</fullName>
    </submittedName>
</protein>
<proteinExistence type="predicted"/>
<comment type="caution">
    <text evidence="1">The sequence shown here is derived from an EMBL/GenBank/DDBJ whole genome shotgun (WGS) entry which is preliminary data.</text>
</comment>
<dbReference type="PANTHER" id="PTHR14136">
    <property type="entry name" value="BTB_POZ DOMAIN-CONTAINING PROTEIN KCTD9"/>
    <property type="match status" value="1"/>
</dbReference>
<dbReference type="Proteomes" id="UP001220022">
    <property type="component" value="Unassembled WGS sequence"/>
</dbReference>